<dbReference type="Pfam" id="PF02585">
    <property type="entry name" value="PIG-L"/>
    <property type="match status" value="1"/>
</dbReference>
<proteinExistence type="predicted"/>
<evidence type="ECO:0000313" key="2">
    <source>
        <dbReference type="EMBL" id="UYV99545.1"/>
    </source>
</evidence>
<evidence type="ECO:0000256" key="1">
    <source>
        <dbReference type="ARBA" id="ARBA00022833"/>
    </source>
</evidence>
<keyword evidence="1" id="KW-0862">Zinc</keyword>
<name>A0AAX3EN26_PAEUR</name>
<dbReference type="Proteomes" id="UP001163293">
    <property type="component" value="Chromosome"/>
</dbReference>
<sequence>MPAHTRIDRSLAGDAPWLFLSPHLDDAVLSCGALIEAQAGGREIIVATLFTEATPGPHTRAARSFLRQCTHSSALDLFEARKTEDNKVLTEMGARPLHMGGVDALFRRRRLPRIGNPAWGRVRPGLPHRYPTFRFDVALGRISHAEKALINRLQGDVAELMALTGAELLFCPVGVGKHVDHLITREAGMAHQQNLVLYSDFPYDLVSGPDTSRLDRLGYVPWSWDRGLASKQGRIRQYATQADSLFPGGKIPPRAETYFVPAQGN</sequence>
<dbReference type="SUPFAM" id="SSF102588">
    <property type="entry name" value="LmbE-like"/>
    <property type="match status" value="1"/>
</dbReference>
<dbReference type="InterPro" id="IPR003737">
    <property type="entry name" value="GlcNAc_PI_deacetylase-related"/>
</dbReference>
<dbReference type="RefSeq" id="WP_259362995.1">
    <property type="nucleotide sequence ID" value="NZ_CP043010.1"/>
</dbReference>
<dbReference type="InterPro" id="IPR024078">
    <property type="entry name" value="LmbE-like_dom_sf"/>
</dbReference>
<protein>
    <submittedName>
        <fullName evidence="2">PIG-L family deacetylase</fullName>
    </submittedName>
</protein>
<evidence type="ECO:0000313" key="3">
    <source>
        <dbReference type="Proteomes" id="UP001163293"/>
    </source>
</evidence>
<gene>
    <name evidence="2" type="ORF">NL394_10220</name>
</gene>
<dbReference type="EMBL" id="CP101185">
    <property type="protein sequence ID" value="UYV99545.1"/>
    <property type="molecule type" value="Genomic_DNA"/>
</dbReference>
<reference evidence="2" key="1">
    <citation type="submission" date="2022-07" db="EMBL/GenBank/DDBJ databases">
        <authorList>
            <person name="Wu T."/>
        </authorList>
    </citation>
    <scope>NUCLEOTIDE SEQUENCE</scope>
    <source>
        <strain evidence="2">SD-1</strain>
    </source>
</reference>
<keyword evidence="3" id="KW-1185">Reference proteome</keyword>
<accession>A0AAX3EN26</accession>
<dbReference type="AlphaFoldDB" id="A0AAX3EN26"/>
<organism evidence="2 3">
    <name type="scientific">Paenarthrobacter ureafaciens</name>
    <dbReference type="NCBI Taxonomy" id="37931"/>
    <lineage>
        <taxon>Bacteria</taxon>
        <taxon>Bacillati</taxon>
        <taxon>Actinomycetota</taxon>
        <taxon>Actinomycetes</taxon>
        <taxon>Micrococcales</taxon>
        <taxon>Micrococcaceae</taxon>
        <taxon>Paenarthrobacter</taxon>
    </lineage>
</organism>
<dbReference type="Gene3D" id="3.40.50.10320">
    <property type="entry name" value="LmbE-like"/>
    <property type="match status" value="1"/>
</dbReference>
<dbReference type="GO" id="GO:0016137">
    <property type="term" value="P:glycoside metabolic process"/>
    <property type="evidence" value="ECO:0007669"/>
    <property type="project" value="UniProtKB-ARBA"/>
</dbReference>